<evidence type="ECO:0000256" key="2">
    <source>
        <dbReference type="ARBA" id="ARBA00023242"/>
    </source>
</evidence>
<dbReference type="InterPro" id="IPR045123">
    <property type="entry name" value="METTL14-like"/>
</dbReference>
<dbReference type="PANTHER" id="PTHR13107:SF0">
    <property type="entry name" value="N6-ADENOSINE-METHYLTRANSFERASE NON-CATALYTIC SUBUNIT"/>
    <property type="match status" value="1"/>
</dbReference>
<dbReference type="VEuPathDB" id="PiroplasmaDB:BMR1_02g01255"/>
<dbReference type="Proteomes" id="UP000002899">
    <property type="component" value="Chromosome II"/>
</dbReference>
<dbReference type="OrthoDB" id="14833at2759"/>
<gene>
    <name evidence="5" type="ORF">BMR1_02g01255</name>
</gene>
<keyword evidence="6" id="KW-1185">Reference proteome</keyword>
<dbReference type="KEGG" id="bmic:BMR1_02g01255"/>
<keyword evidence="2" id="KW-0539">Nucleus</keyword>
<dbReference type="RefSeq" id="XP_012648023.1">
    <property type="nucleotide sequence ID" value="XM_012792569.1"/>
</dbReference>
<dbReference type="Pfam" id="PF05063">
    <property type="entry name" value="MT-A70"/>
    <property type="match status" value="2"/>
</dbReference>
<keyword evidence="5" id="KW-0489">Methyltransferase</keyword>
<dbReference type="GO" id="GO:0008168">
    <property type="term" value="F:methyltransferase activity"/>
    <property type="evidence" value="ECO:0007669"/>
    <property type="project" value="UniProtKB-KW"/>
</dbReference>
<evidence type="ECO:0000313" key="6">
    <source>
        <dbReference type="Proteomes" id="UP000002899"/>
    </source>
</evidence>
<dbReference type="AlphaFoldDB" id="I7J9P5"/>
<dbReference type="InterPro" id="IPR002052">
    <property type="entry name" value="DNA_methylase_N6_adenine_CS"/>
</dbReference>
<organism evidence="5 6">
    <name type="scientific">Babesia microti (strain RI)</name>
    <dbReference type="NCBI Taxonomy" id="1133968"/>
    <lineage>
        <taxon>Eukaryota</taxon>
        <taxon>Sar</taxon>
        <taxon>Alveolata</taxon>
        <taxon>Apicomplexa</taxon>
        <taxon>Aconoidasida</taxon>
        <taxon>Piroplasmida</taxon>
        <taxon>Babesiidae</taxon>
        <taxon>Babesia</taxon>
    </lineage>
</organism>
<dbReference type="EMBL" id="FO082872">
    <property type="protein sequence ID" value="CCF73414.1"/>
    <property type="molecule type" value="Genomic_DNA"/>
</dbReference>
<evidence type="ECO:0000256" key="3">
    <source>
        <dbReference type="PROSITE-ProRule" id="PRU00489"/>
    </source>
</evidence>
<feature type="region of interest" description="Disordered" evidence="4">
    <location>
        <begin position="364"/>
        <end position="391"/>
    </location>
</feature>
<name>I7J9P5_BABMR</name>
<evidence type="ECO:0000256" key="4">
    <source>
        <dbReference type="SAM" id="MobiDB-lite"/>
    </source>
</evidence>
<dbReference type="PROSITE" id="PS51592">
    <property type="entry name" value="SAM_MTA70L_2"/>
    <property type="match status" value="1"/>
</dbReference>
<keyword evidence="5" id="KW-0808">Transferase</keyword>
<sequence>MEVDTSESVRIDRKKKKLDKQKYSKCDKFDINKSISYRGRSRLMNDYNQHFLDTGLRPQNFIRDSDFSKRFEEYPKLDRLMKLKSEIIQARATPPMYIKANLRTFNWDSLGVRFDVILINPPWHNSHSLPTDKFCWTVAELKKIPIDRIADSPSFCFIWCGADHLEDARETLSHWKFRRCEDICWLKTNIHWKNSFHDNSNFSRCINNDTLLKRTTEHCLVGVNGIVKRDVDFHFIHSNLDTDVLIAEETDPLELLLREYEMDDLRKQLNDTNMEQIHEEINRLRMKEYEKPKELYDIIDRFCMGRRKLELFGIETSIRPGWLTIGPYLSSSNFDPINYRLWTEGDACWPEKRDYRGGRFMGTTDEIENLRPKSPPRAGGASNVRYEEYSD</sequence>
<reference evidence="5 6" key="2">
    <citation type="journal article" date="2013" name="PLoS ONE">
        <title>Whole genome mapping and re-organization of the nuclear and mitochondrial genomes of Babesia microti isolates.</title>
        <authorList>
            <person name="Cornillot E."/>
            <person name="Dassouli A."/>
            <person name="Garg A."/>
            <person name="Pachikara N."/>
            <person name="Randazzo S."/>
            <person name="Depoix D."/>
            <person name="Carcy B."/>
            <person name="Delbecq S."/>
            <person name="Frutos R."/>
            <person name="Silva J.C."/>
            <person name="Sutton R."/>
            <person name="Krause P.J."/>
            <person name="Mamoun C.B."/>
        </authorList>
    </citation>
    <scope>NUCLEOTIDE SEQUENCE [LARGE SCALE GENOMIC DNA]</scope>
    <source>
        <strain evidence="5 6">RI</strain>
    </source>
</reference>
<comment type="subcellular location">
    <subcellularLocation>
        <location evidence="1">Nucleus</location>
    </subcellularLocation>
</comment>
<dbReference type="GO" id="GO:0005634">
    <property type="term" value="C:nucleus"/>
    <property type="evidence" value="ECO:0007669"/>
    <property type="project" value="UniProtKB-SubCell"/>
</dbReference>
<dbReference type="SUPFAM" id="SSF53335">
    <property type="entry name" value="S-adenosyl-L-methionine-dependent methyltransferases"/>
    <property type="match status" value="1"/>
</dbReference>
<dbReference type="PANTHER" id="PTHR13107">
    <property type="entry name" value="N6-ADENOSINE-METHYLTRANSFERASE NON-CATALYTIC SUBUNIT"/>
    <property type="match status" value="1"/>
</dbReference>
<dbReference type="GO" id="GO:0003729">
    <property type="term" value="F:mRNA binding"/>
    <property type="evidence" value="ECO:0007669"/>
    <property type="project" value="TreeGrafter"/>
</dbReference>
<dbReference type="EC" id="2.1.1.-" evidence="5"/>
<evidence type="ECO:0000256" key="1">
    <source>
        <dbReference type="ARBA" id="ARBA00004123"/>
    </source>
</evidence>
<proteinExistence type="inferred from homology"/>
<dbReference type="InterPro" id="IPR029063">
    <property type="entry name" value="SAM-dependent_MTases_sf"/>
</dbReference>
<dbReference type="InterPro" id="IPR007757">
    <property type="entry name" value="MT-A70-like"/>
</dbReference>
<reference evidence="5 6" key="3">
    <citation type="journal article" date="2016" name="Sci. Rep.">
        <title>Genome-wide diversity and gene expression profiling of Babesia microti isolates identify polymorphic genes that mediate host-pathogen interactions.</title>
        <authorList>
            <person name="Silva J.C."/>
            <person name="Cornillot E."/>
            <person name="McCracken C."/>
            <person name="Usmani-Brown S."/>
            <person name="Dwivedi A."/>
            <person name="Ifeonu O.O."/>
            <person name="Crabtree J."/>
            <person name="Gotia H.T."/>
            <person name="Virji A.Z."/>
            <person name="Reynes C."/>
            <person name="Colinge J."/>
            <person name="Kumar V."/>
            <person name="Lawres L."/>
            <person name="Pazzi J.E."/>
            <person name="Pablo J.V."/>
            <person name="Hung C."/>
            <person name="Brancato J."/>
            <person name="Kumari P."/>
            <person name="Orvis J."/>
            <person name="Tretina K."/>
            <person name="Chibucos M."/>
            <person name="Ott S."/>
            <person name="Sadzewicz L."/>
            <person name="Sengamalay N."/>
            <person name="Shetty A.C."/>
            <person name="Su Q."/>
            <person name="Tallon L."/>
            <person name="Fraser C.M."/>
            <person name="Frutos R."/>
            <person name="Molina D.M."/>
            <person name="Krause P.J."/>
            <person name="Ben Mamoun C."/>
        </authorList>
    </citation>
    <scope>NUCLEOTIDE SEQUENCE [LARGE SCALE GENOMIC DNA]</scope>
    <source>
        <strain evidence="5 6">RI</strain>
    </source>
</reference>
<evidence type="ECO:0000313" key="5">
    <source>
        <dbReference type="EMBL" id="CCF73414.1"/>
    </source>
</evidence>
<dbReference type="GO" id="GO:0036396">
    <property type="term" value="C:RNA N6-methyladenosine methyltransferase complex"/>
    <property type="evidence" value="ECO:0007669"/>
    <property type="project" value="TreeGrafter"/>
</dbReference>
<accession>I7J9P5</accession>
<protein>
    <submittedName>
        <fullName evidence="5">MT-A70</fullName>
        <ecNumber evidence="5">2.1.1.-</ecNumber>
    </submittedName>
</protein>
<dbReference type="GeneID" id="24424038"/>
<dbReference type="PROSITE" id="PS00092">
    <property type="entry name" value="N6_MTASE"/>
    <property type="match status" value="1"/>
</dbReference>
<dbReference type="PROSITE" id="PS51143">
    <property type="entry name" value="MT_A70"/>
    <property type="match status" value="1"/>
</dbReference>
<comment type="similarity">
    <text evidence="3">Belongs to the MT-A70-like family.</text>
</comment>
<dbReference type="OMA" id="FNSELYQ"/>
<dbReference type="GO" id="GO:0032259">
    <property type="term" value="P:methylation"/>
    <property type="evidence" value="ECO:0007669"/>
    <property type="project" value="UniProtKB-KW"/>
</dbReference>
<reference evidence="5 6" key="1">
    <citation type="journal article" date="2012" name="Nucleic Acids Res.">
        <title>Sequencing of the smallest Apicomplexan genome from the human pathogen Babesia microti.</title>
        <authorList>
            <person name="Cornillot E."/>
            <person name="Hadj-Kaddour K."/>
            <person name="Dassouli A."/>
            <person name="Noel B."/>
            <person name="Ranwez V."/>
            <person name="Vacherie B."/>
            <person name="Augagneur Y."/>
            <person name="Bres V."/>
            <person name="Duclos A."/>
            <person name="Randazzo S."/>
            <person name="Carcy B."/>
            <person name="Debierre-Grockiego F."/>
            <person name="Delbecq S."/>
            <person name="Moubri-Menage K."/>
            <person name="Shams-Eldin H."/>
            <person name="Usmani-Brown S."/>
            <person name="Bringaud F."/>
            <person name="Wincker P."/>
            <person name="Vivares C.P."/>
            <person name="Schwarz R.T."/>
            <person name="Schetters T.P."/>
            <person name="Krause P.J."/>
            <person name="Gorenflot A."/>
            <person name="Berry V."/>
            <person name="Barbe V."/>
            <person name="Ben Mamoun C."/>
        </authorList>
    </citation>
    <scope>NUCLEOTIDE SEQUENCE [LARGE SCALE GENOMIC DNA]</scope>
    <source>
        <strain evidence="5 6">RI</strain>
    </source>
</reference>